<feature type="region of interest" description="Disordered" evidence="1">
    <location>
        <begin position="1"/>
        <end position="32"/>
    </location>
</feature>
<evidence type="ECO:0000313" key="2">
    <source>
        <dbReference type="EMBL" id="ELR64924.1"/>
    </source>
</evidence>
<organism evidence="2 3">
    <name type="scientific">Photobacterium marinum</name>
    <dbReference type="NCBI Taxonomy" id="1056511"/>
    <lineage>
        <taxon>Bacteria</taxon>
        <taxon>Pseudomonadati</taxon>
        <taxon>Pseudomonadota</taxon>
        <taxon>Gammaproteobacteria</taxon>
        <taxon>Vibrionales</taxon>
        <taxon>Vibrionaceae</taxon>
        <taxon>Photobacterium</taxon>
    </lineage>
</organism>
<dbReference type="Proteomes" id="UP000011134">
    <property type="component" value="Unassembled WGS sequence"/>
</dbReference>
<name>L8JBI8_9GAMM</name>
<evidence type="ECO:0000256" key="1">
    <source>
        <dbReference type="SAM" id="MobiDB-lite"/>
    </source>
</evidence>
<dbReference type="EMBL" id="AMZO01000021">
    <property type="protein sequence ID" value="ELR64924.1"/>
    <property type="molecule type" value="Genomic_DNA"/>
</dbReference>
<protein>
    <submittedName>
        <fullName evidence="2">Uncharacterized protein</fullName>
    </submittedName>
</protein>
<evidence type="ECO:0000313" key="3">
    <source>
        <dbReference type="Proteomes" id="UP000011134"/>
    </source>
</evidence>
<reference evidence="2 3" key="1">
    <citation type="submission" date="2012-12" db="EMBL/GenBank/DDBJ databases">
        <title>Genome Assembly of Photobacterium sp. AK15.</title>
        <authorList>
            <person name="Khatri I."/>
            <person name="Vaidya B."/>
            <person name="Srinivas T.N.R."/>
            <person name="Subramanian S."/>
            <person name="Pinnaka A."/>
        </authorList>
    </citation>
    <scope>NUCLEOTIDE SEQUENCE [LARGE SCALE GENOMIC DNA]</scope>
    <source>
        <strain evidence="2 3">AK15</strain>
    </source>
</reference>
<dbReference type="AlphaFoldDB" id="L8JBI8"/>
<comment type="caution">
    <text evidence="2">The sequence shown here is derived from an EMBL/GenBank/DDBJ whole genome shotgun (WGS) entry which is preliminary data.</text>
</comment>
<sequence length="55" mass="6230">MMTFNKIHVFSNRQGSEFTKEKPTPSQAEQEAKRQALLVAVQKNGGLNVSECHQR</sequence>
<dbReference type="PATRIC" id="fig|1056511.3.peg.3089"/>
<dbReference type="OrthoDB" id="5829155at2"/>
<gene>
    <name evidence="2" type="ORF">C942_02014</name>
</gene>
<proteinExistence type="predicted"/>
<accession>L8JBI8</accession>
<dbReference type="RefSeq" id="WP_007467081.1">
    <property type="nucleotide sequence ID" value="NZ_AMZO01000021.1"/>
</dbReference>
<keyword evidence="3" id="KW-1185">Reference proteome</keyword>